<evidence type="ECO:0000256" key="1">
    <source>
        <dbReference type="ARBA" id="ARBA00023239"/>
    </source>
</evidence>
<dbReference type="SMART" id="SM00998">
    <property type="entry name" value="ADSL_C"/>
    <property type="match status" value="1"/>
</dbReference>
<proteinExistence type="predicted"/>
<evidence type="ECO:0000313" key="4">
    <source>
        <dbReference type="Proteomes" id="UP001054811"/>
    </source>
</evidence>
<dbReference type="InterPro" id="IPR008948">
    <property type="entry name" value="L-Aspartase-like"/>
</dbReference>
<evidence type="ECO:0000259" key="2">
    <source>
        <dbReference type="SMART" id="SM00998"/>
    </source>
</evidence>
<gene>
    <name evidence="3" type="ORF">L2X98_24410</name>
</gene>
<keyword evidence="1" id="KW-0456">Lyase</keyword>
<evidence type="ECO:0000313" key="3">
    <source>
        <dbReference type="EMBL" id="UUT36186.1"/>
    </source>
</evidence>
<keyword evidence="4" id="KW-1185">Reference proteome</keyword>
<accession>A0ABY5NLW6</accession>
<name>A0ABY5NLW6_9MICO</name>
<dbReference type="Proteomes" id="UP001054811">
    <property type="component" value="Chromosome"/>
</dbReference>
<sequence>MRELLRLALGATAHAAQLVAGLQVHGEAVARNLALTHGLIVAERLSIVLTPLIGKDRVAALVQAAAGGGDLAAAVRALPEASGIDVDRLLDPSAYTGLAARLVEDAIAPEENA</sequence>
<protein>
    <recommendedName>
        <fullName evidence="2">Adenylosuccinate lyase C-terminal domain-containing protein</fullName>
    </recommendedName>
</protein>
<dbReference type="Gene3D" id="1.10.40.30">
    <property type="entry name" value="Fumarase/aspartase (C-terminal domain)"/>
    <property type="match status" value="1"/>
</dbReference>
<reference evidence="3" key="1">
    <citation type="submission" date="2022-01" db="EMBL/GenBank/DDBJ databases">
        <title>Microbacterium eymi and Microbacterium rhizovicinus sp. nov., isolated from the rhizospheric soil of Elymus tsukushiensis, a plant native to the Dokdo Islands, Republic of Korea.</title>
        <authorList>
            <person name="Hwang Y.J."/>
        </authorList>
    </citation>
    <scope>NUCLEOTIDE SEQUENCE</scope>
    <source>
        <strain evidence="3">KUDC0405</strain>
    </source>
</reference>
<organism evidence="3 4">
    <name type="scientific">Microbacterium elymi</name>
    <dbReference type="NCBI Taxonomy" id="2909587"/>
    <lineage>
        <taxon>Bacteria</taxon>
        <taxon>Bacillati</taxon>
        <taxon>Actinomycetota</taxon>
        <taxon>Actinomycetes</taxon>
        <taxon>Micrococcales</taxon>
        <taxon>Microbacteriaceae</taxon>
        <taxon>Microbacterium</taxon>
    </lineage>
</organism>
<dbReference type="SUPFAM" id="SSF48557">
    <property type="entry name" value="L-aspartase-like"/>
    <property type="match status" value="1"/>
</dbReference>
<feature type="domain" description="Adenylosuccinate lyase C-terminal" evidence="2">
    <location>
        <begin position="37"/>
        <end position="107"/>
    </location>
</feature>
<dbReference type="RefSeq" id="WP_259612835.1">
    <property type="nucleotide sequence ID" value="NZ_CP091139.2"/>
</dbReference>
<dbReference type="EMBL" id="CP091139">
    <property type="protein sequence ID" value="UUT36186.1"/>
    <property type="molecule type" value="Genomic_DNA"/>
</dbReference>
<dbReference type="InterPro" id="IPR019468">
    <property type="entry name" value="AdenyloSucc_lyase_C"/>
</dbReference>